<proteinExistence type="predicted"/>
<gene>
    <name evidence="1" type="ORF">SCUD_LOCUS14464</name>
</gene>
<dbReference type="Proteomes" id="UP000279833">
    <property type="component" value="Unassembled WGS sequence"/>
</dbReference>
<dbReference type="WBParaSite" id="SCUD_0001446901-mRNA-1">
    <property type="protein sequence ID" value="SCUD_0001446901-mRNA-1"/>
    <property type="gene ID" value="SCUD_0001446901"/>
</dbReference>
<keyword evidence="2" id="KW-1185">Reference proteome</keyword>
<organism evidence="3">
    <name type="scientific">Schistosoma curassoni</name>
    <dbReference type="NCBI Taxonomy" id="6186"/>
    <lineage>
        <taxon>Eukaryota</taxon>
        <taxon>Metazoa</taxon>
        <taxon>Spiralia</taxon>
        <taxon>Lophotrochozoa</taxon>
        <taxon>Platyhelminthes</taxon>
        <taxon>Trematoda</taxon>
        <taxon>Digenea</taxon>
        <taxon>Strigeidida</taxon>
        <taxon>Schistosomatoidea</taxon>
        <taxon>Schistosomatidae</taxon>
        <taxon>Schistosoma</taxon>
    </lineage>
</organism>
<protein>
    <submittedName>
        <fullName evidence="3">Transposase</fullName>
    </submittedName>
</protein>
<sequence length="66" mass="7431">MNDRWHKILNSAQNTSRFPDIDKLPTWQITCTYDVVVGGSLWETLNPGFVLFGTHKQGNLQGTDAP</sequence>
<evidence type="ECO:0000313" key="2">
    <source>
        <dbReference type="Proteomes" id="UP000279833"/>
    </source>
</evidence>
<reference evidence="1 2" key="2">
    <citation type="submission" date="2018-11" db="EMBL/GenBank/DDBJ databases">
        <authorList>
            <consortium name="Pathogen Informatics"/>
        </authorList>
    </citation>
    <scope>NUCLEOTIDE SEQUENCE [LARGE SCALE GENOMIC DNA]</scope>
    <source>
        <strain evidence="1">Dakar</strain>
        <strain evidence="2">Dakar, Senegal</strain>
    </source>
</reference>
<dbReference type="EMBL" id="UZAK01036740">
    <property type="protein sequence ID" value="VDP56513.1"/>
    <property type="molecule type" value="Genomic_DNA"/>
</dbReference>
<evidence type="ECO:0000313" key="1">
    <source>
        <dbReference type="EMBL" id="VDP56513.1"/>
    </source>
</evidence>
<name>A0A183KHG5_9TREM</name>
<accession>A0A183KHG5</accession>
<reference evidence="3" key="1">
    <citation type="submission" date="2016-06" db="UniProtKB">
        <authorList>
            <consortium name="WormBaseParasite"/>
        </authorList>
    </citation>
    <scope>IDENTIFICATION</scope>
</reference>
<evidence type="ECO:0000313" key="3">
    <source>
        <dbReference type="WBParaSite" id="SCUD_0001446901-mRNA-1"/>
    </source>
</evidence>
<dbReference type="AlphaFoldDB" id="A0A183KHG5"/>